<name>A0AAV4A4Z0_9GAST</name>
<comment type="caution">
    <text evidence="2">The sequence shown here is derived from an EMBL/GenBank/DDBJ whole genome shotgun (WGS) entry which is preliminary data.</text>
</comment>
<evidence type="ECO:0000313" key="3">
    <source>
        <dbReference type="Proteomes" id="UP000735302"/>
    </source>
</evidence>
<sequence>MTLGQSNTTWTERAMRHRGGSGKAERKSGLNVWSGSTGKSRPGVSGHSSTESVQCRLRALLVNAATWWLSQLEVGRTGEVTGRCRQSTCTGRKEKKRIKEKVTEV</sequence>
<feature type="region of interest" description="Disordered" evidence="1">
    <location>
        <begin position="1"/>
        <end position="50"/>
    </location>
</feature>
<dbReference type="AlphaFoldDB" id="A0AAV4A4Z0"/>
<evidence type="ECO:0000256" key="1">
    <source>
        <dbReference type="SAM" id="MobiDB-lite"/>
    </source>
</evidence>
<dbReference type="EMBL" id="BLXT01003551">
    <property type="protein sequence ID" value="GFO01967.1"/>
    <property type="molecule type" value="Genomic_DNA"/>
</dbReference>
<evidence type="ECO:0000313" key="2">
    <source>
        <dbReference type="EMBL" id="GFO01967.1"/>
    </source>
</evidence>
<reference evidence="2 3" key="1">
    <citation type="journal article" date="2021" name="Elife">
        <title>Chloroplast acquisition without the gene transfer in kleptoplastic sea slugs, Plakobranchus ocellatus.</title>
        <authorList>
            <person name="Maeda T."/>
            <person name="Takahashi S."/>
            <person name="Yoshida T."/>
            <person name="Shimamura S."/>
            <person name="Takaki Y."/>
            <person name="Nagai Y."/>
            <person name="Toyoda A."/>
            <person name="Suzuki Y."/>
            <person name="Arimoto A."/>
            <person name="Ishii H."/>
            <person name="Satoh N."/>
            <person name="Nishiyama T."/>
            <person name="Hasebe M."/>
            <person name="Maruyama T."/>
            <person name="Minagawa J."/>
            <person name="Obokata J."/>
            <person name="Shigenobu S."/>
        </authorList>
    </citation>
    <scope>NUCLEOTIDE SEQUENCE [LARGE SCALE GENOMIC DNA]</scope>
</reference>
<feature type="compositionally biased region" description="Polar residues" evidence="1">
    <location>
        <begin position="1"/>
        <end position="11"/>
    </location>
</feature>
<proteinExistence type="predicted"/>
<protein>
    <submittedName>
        <fullName evidence="2">Uncharacterized protein</fullName>
    </submittedName>
</protein>
<dbReference type="Proteomes" id="UP000735302">
    <property type="component" value="Unassembled WGS sequence"/>
</dbReference>
<organism evidence="2 3">
    <name type="scientific">Plakobranchus ocellatus</name>
    <dbReference type="NCBI Taxonomy" id="259542"/>
    <lineage>
        <taxon>Eukaryota</taxon>
        <taxon>Metazoa</taxon>
        <taxon>Spiralia</taxon>
        <taxon>Lophotrochozoa</taxon>
        <taxon>Mollusca</taxon>
        <taxon>Gastropoda</taxon>
        <taxon>Heterobranchia</taxon>
        <taxon>Euthyneura</taxon>
        <taxon>Panpulmonata</taxon>
        <taxon>Sacoglossa</taxon>
        <taxon>Placobranchoidea</taxon>
        <taxon>Plakobranchidae</taxon>
        <taxon>Plakobranchus</taxon>
    </lineage>
</organism>
<gene>
    <name evidence="2" type="ORF">PoB_002847200</name>
</gene>
<accession>A0AAV4A4Z0</accession>
<keyword evidence="3" id="KW-1185">Reference proteome</keyword>